<evidence type="ECO:0000256" key="5">
    <source>
        <dbReference type="ARBA" id="ARBA00023163"/>
    </source>
</evidence>
<feature type="domain" description="RNA polymerase sigma-70 region 2" evidence="6">
    <location>
        <begin position="22"/>
        <end position="88"/>
    </location>
</feature>
<dbReference type="InterPro" id="IPR039425">
    <property type="entry name" value="RNA_pol_sigma-70-like"/>
</dbReference>
<comment type="similarity">
    <text evidence="1">Belongs to the sigma-70 factor family. ECF subfamily.</text>
</comment>
<dbReference type="PANTHER" id="PTHR43133">
    <property type="entry name" value="RNA POLYMERASE ECF-TYPE SIGMA FACTO"/>
    <property type="match status" value="1"/>
</dbReference>
<evidence type="ECO:0000256" key="4">
    <source>
        <dbReference type="ARBA" id="ARBA00023125"/>
    </source>
</evidence>
<dbReference type="GO" id="GO:0006352">
    <property type="term" value="P:DNA-templated transcription initiation"/>
    <property type="evidence" value="ECO:0007669"/>
    <property type="project" value="InterPro"/>
</dbReference>
<evidence type="ECO:0000256" key="3">
    <source>
        <dbReference type="ARBA" id="ARBA00023082"/>
    </source>
</evidence>
<dbReference type="Gene3D" id="1.10.10.10">
    <property type="entry name" value="Winged helix-like DNA-binding domain superfamily/Winged helix DNA-binding domain"/>
    <property type="match status" value="1"/>
</dbReference>
<keyword evidence="9" id="KW-1185">Reference proteome</keyword>
<dbReference type="PANTHER" id="PTHR43133:SF8">
    <property type="entry name" value="RNA POLYMERASE SIGMA FACTOR HI_1459-RELATED"/>
    <property type="match status" value="1"/>
</dbReference>
<comment type="caution">
    <text evidence="8">The sequence shown here is derived from an EMBL/GenBank/DDBJ whole genome shotgun (WGS) entry which is preliminary data.</text>
</comment>
<dbReference type="RefSeq" id="WP_187468363.1">
    <property type="nucleotide sequence ID" value="NZ_JACSIT010000152.1"/>
</dbReference>
<dbReference type="Proteomes" id="UP000650081">
    <property type="component" value="Unassembled WGS sequence"/>
</dbReference>
<dbReference type="GO" id="GO:0003677">
    <property type="term" value="F:DNA binding"/>
    <property type="evidence" value="ECO:0007669"/>
    <property type="project" value="UniProtKB-KW"/>
</dbReference>
<evidence type="ECO:0000256" key="2">
    <source>
        <dbReference type="ARBA" id="ARBA00023015"/>
    </source>
</evidence>
<dbReference type="InterPro" id="IPR014284">
    <property type="entry name" value="RNA_pol_sigma-70_dom"/>
</dbReference>
<evidence type="ECO:0000259" key="7">
    <source>
        <dbReference type="Pfam" id="PF08281"/>
    </source>
</evidence>
<name>A0A923PLH0_9BACT</name>
<dbReference type="InterPro" id="IPR036388">
    <property type="entry name" value="WH-like_DNA-bd_sf"/>
</dbReference>
<dbReference type="InterPro" id="IPR013324">
    <property type="entry name" value="RNA_pol_sigma_r3/r4-like"/>
</dbReference>
<dbReference type="SUPFAM" id="SSF88946">
    <property type="entry name" value="Sigma2 domain of RNA polymerase sigma factors"/>
    <property type="match status" value="1"/>
</dbReference>
<feature type="domain" description="RNA polymerase sigma factor 70 region 4 type 2" evidence="7">
    <location>
        <begin position="140"/>
        <end position="184"/>
    </location>
</feature>
<dbReference type="EMBL" id="JACSIT010000152">
    <property type="protein sequence ID" value="MBC6996353.1"/>
    <property type="molecule type" value="Genomic_DNA"/>
</dbReference>
<dbReference type="InterPro" id="IPR013249">
    <property type="entry name" value="RNA_pol_sigma70_r4_t2"/>
</dbReference>
<evidence type="ECO:0000256" key="1">
    <source>
        <dbReference type="ARBA" id="ARBA00010641"/>
    </source>
</evidence>
<dbReference type="InterPro" id="IPR013325">
    <property type="entry name" value="RNA_pol_sigma_r2"/>
</dbReference>
<accession>A0A923PLH0</accession>
<sequence>MAQDPQLLAQAMAGDINAFQQLFSAFQPQLRSFLYRLTADRHDAEDLAQDTFVRAFANIASFRGEASLKTWVFRIGSNLARDFLRQRKPWPIDAQDQAKSLAESRPDIQAAFVRTHLNDSRGAYEVREHIDFCFTCIGKTLPIEQQIALVLKDMYDFRRHEIAEVLGLTEGVVKHLLHSARKTLGEVFYQRCALVNKQGACNQCSELAGIYNPRQARHAALRKIEMVAAAERSQDVAHLYALRAELVRFIDPLRSSGADLQDVIMQCTRVAVGEKGHL</sequence>
<protein>
    <submittedName>
        <fullName evidence="8">Sigma-70 family RNA polymerase sigma factor</fullName>
    </submittedName>
</protein>
<organism evidence="8 9">
    <name type="scientific">Neolewinella lacunae</name>
    <dbReference type="NCBI Taxonomy" id="1517758"/>
    <lineage>
        <taxon>Bacteria</taxon>
        <taxon>Pseudomonadati</taxon>
        <taxon>Bacteroidota</taxon>
        <taxon>Saprospiria</taxon>
        <taxon>Saprospirales</taxon>
        <taxon>Lewinellaceae</taxon>
        <taxon>Neolewinella</taxon>
    </lineage>
</organism>
<dbReference type="InterPro" id="IPR007627">
    <property type="entry name" value="RNA_pol_sigma70_r2"/>
</dbReference>
<gene>
    <name evidence="8" type="ORF">H9S92_19435</name>
</gene>
<dbReference type="GO" id="GO:0016987">
    <property type="term" value="F:sigma factor activity"/>
    <property type="evidence" value="ECO:0007669"/>
    <property type="project" value="UniProtKB-KW"/>
</dbReference>
<dbReference type="Pfam" id="PF08281">
    <property type="entry name" value="Sigma70_r4_2"/>
    <property type="match status" value="1"/>
</dbReference>
<keyword evidence="3" id="KW-0731">Sigma factor</keyword>
<keyword evidence="4" id="KW-0238">DNA-binding</keyword>
<keyword evidence="5" id="KW-0804">Transcription</keyword>
<reference evidence="8" key="1">
    <citation type="submission" date="2020-08" db="EMBL/GenBank/DDBJ databases">
        <title>Lewinella bacteria from marine environments.</title>
        <authorList>
            <person name="Zhong Y."/>
        </authorList>
    </citation>
    <scope>NUCLEOTIDE SEQUENCE</scope>
    <source>
        <strain evidence="8">KCTC 42187</strain>
    </source>
</reference>
<evidence type="ECO:0000259" key="6">
    <source>
        <dbReference type="Pfam" id="PF04542"/>
    </source>
</evidence>
<keyword evidence="2" id="KW-0805">Transcription regulation</keyword>
<dbReference type="Pfam" id="PF04542">
    <property type="entry name" value="Sigma70_r2"/>
    <property type="match status" value="1"/>
</dbReference>
<evidence type="ECO:0000313" key="9">
    <source>
        <dbReference type="Proteomes" id="UP000650081"/>
    </source>
</evidence>
<proteinExistence type="inferred from homology"/>
<dbReference type="Gene3D" id="1.10.1740.10">
    <property type="match status" value="1"/>
</dbReference>
<dbReference type="SUPFAM" id="SSF88659">
    <property type="entry name" value="Sigma3 and sigma4 domains of RNA polymerase sigma factors"/>
    <property type="match status" value="1"/>
</dbReference>
<dbReference type="NCBIfam" id="TIGR02937">
    <property type="entry name" value="sigma70-ECF"/>
    <property type="match status" value="1"/>
</dbReference>
<dbReference type="AlphaFoldDB" id="A0A923PLH0"/>
<evidence type="ECO:0000313" key="8">
    <source>
        <dbReference type="EMBL" id="MBC6996353.1"/>
    </source>
</evidence>